<dbReference type="Proteomes" id="UP001219518">
    <property type="component" value="Unassembled WGS sequence"/>
</dbReference>
<keyword evidence="1" id="KW-0479">Metal-binding</keyword>
<dbReference type="InterPro" id="IPR000571">
    <property type="entry name" value="Znf_CCCH"/>
</dbReference>
<keyword evidence="4" id="KW-0347">Helicase</keyword>
<proteinExistence type="predicted"/>
<evidence type="ECO:0000313" key="4">
    <source>
        <dbReference type="EMBL" id="KAK3911193.1"/>
    </source>
</evidence>
<organism evidence="4 5">
    <name type="scientific">Frankliniella fusca</name>
    <dbReference type="NCBI Taxonomy" id="407009"/>
    <lineage>
        <taxon>Eukaryota</taxon>
        <taxon>Metazoa</taxon>
        <taxon>Ecdysozoa</taxon>
        <taxon>Arthropoda</taxon>
        <taxon>Hexapoda</taxon>
        <taxon>Insecta</taxon>
        <taxon>Pterygota</taxon>
        <taxon>Neoptera</taxon>
        <taxon>Paraneoptera</taxon>
        <taxon>Thysanoptera</taxon>
        <taxon>Terebrantia</taxon>
        <taxon>Thripoidea</taxon>
        <taxon>Thripidae</taxon>
        <taxon>Frankliniella</taxon>
    </lineage>
</organism>
<dbReference type="Pfam" id="PF13087">
    <property type="entry name" value="AAA_12"/>
    <property type="match status" value="1"/>
</dbReference>
<dbReference type="InterPro" id="IPR041679">
    <property type="entry name" value="DNA2/NAM7-like_C"/>
</dbReference>
<dbReference type="GO" id="GO:0035194">
    <property type="term" value="P:regulatory ncRNA-mediated post-transcriptional gene silencing"/>
    <property type="evidence" value="ECO:0007669"/>
    <property type="project" value="TreeGrafter"/>
</dbReference>
<feature type="region of interest" description="Disordered" evidence="2">
    <location>
        <begin position="1"/>
        <end position="47"/>
    </location>
</feature>
<keyword evidence="1" id="KW-0863">Zinc-finger</keyword>
<evidence type="ECO:0000256" key="2">
    <source>
        <dbReference type="SAM" id="MobiDB-lite"/>
    </source>
</evidence>
<dbReference type="GO" id="GO:0005829">
    <property type="term" value="C:cytosol"/>
    <property type="evidence" value="ECO:0007669"/>
    <property type="project" value="TreeGrafter"/>
</dbReference>
<dbReference type="InterPro" id="IPR047187">
    <property type="entry name" value="SF1_C_Upf1"/>
</dbReference>
<feature type="domain" description="C3H1-type" evidence="3">
    <location>
        <begin position="189"/>
        <end position="215"/>
    </location>
</feature>
<dbReference type="InterPro" id="IPR041677">
    <property type="entry name" value="DNA2/NAM7_AAA_11"/>
</dbReference>
<evidence type="ECO:0000259" key="3">
    <source>
        <dbReference type="PROSITE" id="PS50103"/>
    </source>
</evidence>
<dbReference type="PROSITE" id="PS00028">
    <property type="entry name" value="ZINC_FINGER_C2H2_1"/>
    <property type="match status" value="1"/>
</dbReference>
<dbReference type="FunFam" id="3.40.50.300:FF:000419">
    <property type="entry name" value="Probable helicase with zinc finger domain"/>
    <property type="match status" value="1"/>
</dbReference>
<dbReference type="InterPro" id="IPR045055">
    <property type="entry name" value="DNA2/NAM7-like"/>
</dbReference>
<reference evidence="4" key="2">
    <citation type="journal article" date="2023" name="BMC Genomics">
        <title>Pest status, molecular evolution, and epigenetic factors derived from the genome assembly of Frankliniella fusca, a thysanopteran phytovirus vector.</title>
        <authorList>
            <person name="Catto M.A."/>
            <person name="Labadie P.E."/>
            <person name="Jacobson A.L."/>
            <person name="Kennedy G.G."/>
            <person name="Srinivasan R."/>
            <person name="Hunt B.G."/>
        </authorList>
    </citation>
    <scope>NUCLEOTIDE SEQUENCE</scope>
    <source>
        <strain evidence="4">PL_HMW_Pooled</strain>
    </source>
</reference>
<evidence type="ECO:0000256" key="1">
    <source>
        <dbReference type="PROSITE-ProRule" id="PRU00723"/>
    </source>
</evidence>
<dbReference type="GO" id="GO:0043186">
    <property type="term" value="C:P granule"/>
    <property type="evidence" value="ECO:0007669"/>
    <property type="project" value="TreeGrafter"/>
</dbReference>
<evidence type="ECO:0000313" key="5">
    <source>
        <dbReference type="Proteomes" id="UP001219518"/>
    </source>
</evidence>
<dbReference type="InterPro" id="IPR013087">
    <property type="entry name" value="Znf_C2H2_type"/>
</dbReference>
<dbReference type="PANTHER" id="PTHR10887:SF365">
    <property type="entry name" value="HELICASE WITH ZINC FINGER DOMAIN-RELATED"/>
    <property type="match status" value="1"/>
</dbReference>
<feature type="compositionally biased region" description="Basic and acidic residues" evidence="2">
    <location>
        <begin position="23"/>
        <end position="47"/>
    </location>
</feature>
<keyword evidence="4" id="KW-0378">Hydrolase</keyword>
<dbReference type="PANTHER" id="PTHR10887">
    <property type="entry name" value="DNA2/NAM7 HELICASE FAMILY"/>
    <property type="match status" value="1"/>
</dbReference>
<dbReference type="Pfam" id="PF13086">
    <property type="entry name" value="AAA_11"/>
    <property type="match status" value="2"/>
</dbReference>
<gene>
    <name evidence="4" type="ORF">KUF71_021005</name>
</gene>
<dbReference type="InterPro" id="IPR049569">
    <property type="entry name" value="HELZ_DEAD-box_1"/>
</dbReference>
<dbReference type="CDD" id="cd18077">
    <property type="entry name" value="DEXXQc_HELZ"/>
    <property type="match status" value="1"/>
</dbReference>
<dbReference type="SUPFAM" id="SSF52540">
    <property type="entry name" value="P-loop containing nucleoside triphosphate hydrolases"/>
    <property type="match status" value="1"/>
</dbReference>
<name>A0AAE1L9A8_9NEOP</name>
<keyword evidence="1" id="KW-0862">Zinc</keyword>
<dbReference type="CDD" id="cd18808">
    <property type="entry name" value="SF1_C_Upf1"/>
    <property type="match status" value="1"/>
</dbReference>
<reference evidence="4" key="1">
    <citation type="submission" date="2021-07" db="EMBL/GenBank/DDBJ databases">
        <authorList>
            <person name="Catto M.A."/>
            <person name="Jacobson A."/>
            <person name="Kennedy G."/>
            <person name="Labadie P."/>
            <person name="Hunt B.G."/>
            <person name="Srinivasan R."/>
        </authorList>
    </citation>
    <scope>NUCLEOTIDE SEQUENCE</scope>
    <source>
        <strain evidence="4">PL_HMW_Pooled</strain>
        <tissue evidence="4">Head</tissue>
    </source>
</reference>
<comment type="caution">
    <text evidence="4">The sequence shown here is derived from an EMBL/GenBank/DDBJ whole genome shotgun (WGS) entry which is preliminary data.</text>
</comment>
<keyword evidence="5" id="KW-1185">Reference proteome</keyword>
<protein>
    <submittedName>
        <fullName evidence="4">Helicase with zinc finger domain</fullName>
    </submittedName>
</protein>
<keyword evidence="4" id="KW-0547">Nucleotide-binding</keyword>
<dbReference type="EMBL" id="JAHWGI010000245">
    <property type="protein sequence ID" value="KAK3911193.1"/>
    <property type="molecule type" value="Genomic_DNA"/>
</dbReference>
<feature type="zinc finger region" description="C3H1-type" evidence="1">
    <location>
        <begin position="189"/>
        <end position="215"/>
    </location>
</feature>
<sequence>MARGRRRSKKERHASIQFEEEGLDSKPLHNKASKETKHEKAAMKAKLEPEIRVKGAGFQLNGGDNDVKGDKDTKPQAFIATEVSNHSKCNGFSGSQQAADSSKEHILFSSNLLKTLQLHSSIGQNEMVADKSINSFPNGCHAMCDYCAISFANEHDLDVHCQTEAHQIVVMSDGEREWRYRPPPRGFMAGSYTLCENWDKTCRYGAQCVEAHSTEELQEWRERYEYRHNKIQKAEQQNFLKKSYTECLLDKWSHSSNPDCILREKVDYAEDSVAENQLTTTVSKDSRTDWIFLVKTSKVLRAVALLQYADRNQFSIKCVKSVVSGHHMEWKPENTDEWLLSEMDCTNLESLQKTKSNLEFKHSICVEFSSDIYGTFRQAVAFDFGVEPLMVKHLCVDVRPASFATNVEELKKELFMDERWDESNAEIIKFSFAENENGHGFVNKTEELLRQYPTPTPSTFTLTQSTVTERMITKNNYCSRMHELLGVEEMARYQQVARYNVRSKLNITKSYLLAPAGTAHSTAKFAQNDEMYAVMHLSQAISEDTAAGRLILNNCTSVLLCAAALSPLEYPPDKPTKATPHEETVETKKKKVFEALIEDKGKNVIYLKLSSDTVDEYKIIGGTVFYAEVQFQLNRLQYCEWHHAVDSIEDYKILFPETFLEPDIPWTPQRQWKEIKDTKLNVKQKEAIVAITTPLSINLPPVLIIGPFGTGKTYTLAQAIKQLLTVPEYRILVCTHSNSAADIYIQDYLHPYVLSGHEAARPLRIYYHKRWVSTVQPTVQKYCLIETVNGMRHFKLPSKEDVEKHRVIVVTLNMSMVLATLNLQKGFFTHILLDEAAQAMECEAIMPLAVAGERTRIVLAGDHMQLNPELFSPFAKERNLQMSLLERLYDHYPSSFPCKILLTENYRAHEAIIKFTSDLFYDQKLVYEIAERVTELRQSWPKEWGELNDQSIGIMTPYADQVFRIRCELRRKRLGGISVERVLNVQGKQFRAILISTVRTRRTCNSGGKSDDSEYGFLSNSKLLNTAITRAQSLVAVVGDPIALCSLGRCRKVWERYIQICNENQSLFGIPWSTIQSHLDGVEFKPNYGLNPLAPEFIPMGTASQSCRMNPSFNNRAGNDAFVFNGFQSHMSYFDQSSPEQCPPSHPPWFGSGSAPMSPHVEGNVYQPNVYQPNVYQPTHITAASQQLCGMYQVPQQVTQPWSVQNDSQFRPAVMQNQGQQPPTYMIGARLWPGPNNHIIPGGVAIAANMNSKPFDAALGGKLIVPGALDIPGIEFLGNGLRVGKVNGILVNPGMTGINPGVASNLPIQPLQKQLCRGKFNFAAWKI</sequence>
<dbReference type="PROSITE" id="PS50103">
    <property type="entry name" value="ZF_C3H1"/>
    <property type="match status" value="1"/>
</dbReference>
<dbReference type="GO" id="GO:0004386">
    <property type="term" value="F:helicase activity"/>
    <property type="evidence" value="ECO:0007669"/>
    <property type="project" value="UniProtKB-KW"/>
</dbReference>
<feature type="compositionally biased region" description="Basic residues" evidence="2">
    <location>
        <begin position="1"/>
        <end position="12"/>
    </location>
</feature>
<accession>A0AAE1L9A8</accession>
<dbReference type="GO" id="GO:0008270">
    <property type="term" value="F:zinc ion binding"/>
    <property type="evidence" value="ECO:0007669"/>
    <property type="project" value="UniProtKB-KW"/>
</dbReference>
<dbReference type="InterPro" id="IPR027417">
    <property type="entry name" value="P-loop_NTPase"/>
</dbReference>
<dbReference type="Gene3D" id="3.40.50.300">
    <property type="entry name" value="P-loop containing nucleotide triphosphate hydrolases"/>
    <property type="match status" value="2"/>
</dbReference>
<keyword evidence="4" id="KW-0067">ATP-binding</keyword>